<feature type="region of interest" description="Disordered" evidence="3">
    <location>
        <begin position="286"/>
        <end position="326"/>
    </location>
</feature>
<dbReference type="Gene3D" id="2.60.120.920">
    <property type="match status" value="1"/>
</dbReference>
<dbReference type="InterPro" id="IPR043136">
    <property type="entry name" value="B30.2/SPRY_sf"/>
</dbReference>
<dbReference type="Pfam" id="PF00415">
    <property type="entry name" value="RCC1"/>
    <property type="match status" value="4"/>
</dbReference>
<feature type="repeat" description="RCC1" evidence="2">
    <location>
        <begin position="205"/>
        <end position="256"/>
    </location>
</feature>
<feature type="domain" description="B30.2/SPRY" evidence="4">
    <location>
        <begin position="443"/>
        <end position="644"/>
    </location>
</feature>
<dbReference type="SMART" id="SM00449">
    <property type="entry name" value="SPRY"/>
    <property type="match status" value="1"/>
</dbReference>
<dbReference type="InParanoid" id="A0A2R5GBI1"/>
<evidence type="ECO:0000256" key="1">
    <source>
        <dbReference type="ARBA" id="ARBA00022737"/>
    </source>
</evidence>
<comment type="caution">
    <text evidence="5">The sequence shown here is derived from an EMBL/GenBank/DDBJ whole genome shotgun (WGS) entry which is preliminary data.</text>
</comment>
<dbReference type="SUPFAM" id="SSF49899">
    <property type="entry name" value="Concanavalin A-like lectins/glucanases"/>
    <property type="match status" value="1"/>
</dbReference>
<organism evidence="5 6">
    <name type="scientific">Hondaea fermentalgiana</name>
    <dbReference type="NCBI Taxonomy" id="2315210"/>
    <lineage>
        <taxon>Eukaryota</taxon>
        <taxon>Sar</taxon>
        <taxon>Stramenopiles</taxon>
        <taxon>Bigyra</taxon>
        <taxon>Labyrinthulomycetes</taxon>
        <taxon>Thraustochytrida</taxon>
        <taxon>Thraustochytriidae</taxon>
        <taxon>Hondaea</taxon>
    </lineage>
</organism>
<feature type="repeat" description="RCC1" evidence="2">
    <location>
        <begin position="366"/>
        <end position="415"/>
    </location>
</feature>
<feature type="compositionally biased region" description="Basic and acidic residues" evidence="3">
    <location>
        <begin position="286"/>
        <end position="298"/>
    </location>
</feature>
<dbReference type="InterPro" id="IPR001870">
    <property type="entry name" value="B30.2/SPRY"/>
</dbReference>
<evidence type="ECO:0000313" key="6">
    <source>
        <dbReference type="Proteomes" id="UP000241890"/>
    </source>
</evidence>
<dbReference type="CDD" id="cd11709">
    <property type="entry name" value="SPRY"/>
    <property type="match status" value="1"/>
</dbReference>
<dbReference type="InterPro" id="IPR013320">
    <property type="entry name" value="ConA-like_dom_sf"/>
</dbReference>
<sequence>MYFGEDDGFEEEDARAQERDARAAAEAKAEREARLAAIVPTLADFPLLACGTNGRGHLGHEDPELAANTAITEAKAVKRFPKEFRVGSVSCSANVCLVSHQSTGELYVCKCDDRTRRAQVRFEQVKVPKGLFVLDTATTSTTRFLISGKRQLYSWGEDRYGQLGRPGPKSERDLQHPALLRTVSSFRMKQVAAGRFHVLALSNAGVVFAWGRNNAGQLGLGDRRNRNQPCSLDVFDGCRVVAVAAGPETSAACGDTKLGRLMGKYVNAKSEKRLLFTWGRADGARLGHSRRDGDAHDLNDEDDSNDQSTLENQEEKSGFADAENAPSTLVPGMSQPYFVPAVAALRETPEQPALGDAHGVCLLSSGQCVSWGQNDVGQLGLAHMYTESEPVLIEALSNIVQVSCGPHHSIFLASQGVAFATGYNHYGELGLGDRQLRLTPEPMMHLVKEGVKPQNVCCGPFLTLMWTRIEDAEVSLCFQEDLRQRQCKLGGDPRAPDSIERCAASDGFTYMALAGPCMTKGSYTWQVRVDAASSEESALGIGVAGAKAMEPFIFDSFDQGTSWLYMSSGEIMHQGTVDEYAEAYFERDVIGVHLDLDLGTLQFSRRGKDLGLAYYVSSQEPLYLCVSLPSEGDKVTLLPPLDDALSALQDPGTMVSSIAVGLAMFFCVERVRVTARIEVTGASFM</sequence>
<name>A0A2R5GBI1_9STRA</name>
<dbReference type="PRINTS" id="PR00633">
    <property type="entry name" value="RCCNDNSATION"/>
</dbReference>
<dbReference type="PROSITE" id="PS50012">
    <property type="entry name" value="RCC1_3"/>
    <property type="match status" value="3"/>
</dbReference>
<feature type="repeat" description="RCC1" evidence="2">
    <location>
        <begin position="150"/>
        <end position="204"/>
    </location>
</feature>
<reference evidence="5 6" key="1">
    <citation type="submission" date="2017-12" db="EMBL/GenBank/DDBJ databases">
        <title>Sequencing, de novo assembly and annotation of complete genome of a new Thraustochytrid species, strain FCC1311.</title>
        <authorList>
            <person name="Sedici K."/>
            <person name="Godart F."/>
            <person name="Aiese Cigliano R."/>
            <person name="Sanseverino W."/>
            <person name="Barakat M."/>
            <person name="Ortet P."/>
            <person name="Marechal E."/>
            <person name="Cagnac O."/>
            <person name="Amato A."/>
        </authorList>
    </citation>
    <scope>NUCLEOTIDE SEQUENCE [LARGE SCALE GENOMIC DNA]</scope>
</reference>
<dbReference type="AlphaFoldDB" id="A0A2R5GBI1"/>
<proteinExistence type="predicted"/>
<evidence type="ECO:0000256" key="2">
    <source>
        <dbReference type="PROSITE-ProRule" id="PRU00235"/>
    </source>
</evidence>
<dbReference type="InterPro" id="IPR003877">
    <property type="entry name" value="SPRY_dom"/>
</dbReference>
<dbReference type="PROSITE" id="PS00626">
    <property type="entry name" value="RCC1_2"/>
    <property type="match status" value="1"/>
</dbReference>
<dbReference type="InterPro" id="IPR000408">
    <property type="entry name" value="Reg_chr_condens"/>
</dbReference>
<dbReference type="PANTHER" id="PTHR22870:SF466">
    <property type="entry name" value="ANKYRIN REPEAT-CONTAINING PROTEIN"/>
    <property type="match status" value="1"/>
</dbReference>
<protein>
    <submittedName>
        <fullName evidence="5">RCC1 and BTB domain-containing protein 1</fullName>
    </submittedName>
</protein>
<dbReference type="OrthoDB" id="8068875at2759"/>
<gene>
    <name evidence="5" type="ORF">FCC1311_017002</name>
</gene>
<evidence type="ECO:0000256" key="3">
    <source>
        <dbReference type="SAM" id="MobiDB-lite"/>
    </source>
</evidence>
<evidence type="ECO:0000259" key="4">
    <source>
        <dbReference type="PROSITE" id="PS50188"/>
    </source>
</evidence>
<dbReference type="InterPro" id="IPR051210">
    <property type="entry name" value="Ub_ligase/GEF_domain"/>
</dbReference>
<accession>A0A2R5GBI1</accession>
<dbReference type="SUPFAM" id="SSF50985">
    <property type="entry name" value="RCC1/BLIP-II"/>
    <property type="match status" value="1"/>
</dbReference>
<keyword evidence="6" id="KW-1185">Reference proteome</keyword>
<dbReference type="Pfam" id="PF00622">
    <property type="entry name" value="SPRY"/>
    <property type="match status" value="1"/>
</dbReference>
<dbReference type="PANTHER" id="PTHR22870">
    <property type="entry name" value="REGULATOR OF CHROMOSOME CONDENSATION"/>
    <property type="match status" value="1"/>
</dbReference>
<dbReference type="Proteomes" id="UP000241890">
    <property type="component" value="Unassembled WGS sequence"/>
</dbReference>
<dbReference type="InterPro" id="IPR009091">
    <property type="entry name" value="RCC1/BLIP-II"/>
</dbReference>
<keyword evidence="1" id="KW-0677">Repeat</keyword>
<dbReference type="EMBL" id="BEYU01000012">
    <property type="protein sequence ID" value="GBG25481.1"/>
    <property type="molecule type" value="Genomic_DNA"/>
</dbReference>
<dbReference type="PROSITE" id="PS50188">
    <property type="entry name" value="B302_SPRY"/>
    <property type="match status" value="1"/>
</dbReference>
<dbReference type="Gene3D" id="2.130.10.30">
    <property type="entry name" value="Regulator of chromosome condensation 1/beta-lactamase-inhibitor protein II"/>
    <property type="match status" value="2"/>
</dbReference>
<evidence type="ECO:0000313" key="5">
    <source>
        <dbReference type="EMBL" id="GBG25481.1"/>
    </source>
</evidence>